<keyword evidence="2" id="KW-0328">Glycosyltransferase</keyword>
<dbReference type="InterPro" id="IPR001173">
    <property type="entry name" value="Glyco_trans_2-like"/>
</dbReference>
<dbReference type="PATRIC" id="fig|1227455.4.peg.1867"/>
<name>M0MK20_9EURY</name>
<evidence type="ECO:0000256" key="3">
    <source>
        <dbReference type="ARBA" id="ARBA00022679"/>
    </source>
</evidence>
<dbReference type="Proteomes" id="UP000011669">
    <property type="component" value="Unassembled WGS sequence"/>
</dbReference>
<gene>
    <name evidence="5" type="ORF">C449_09109</name>
</gene>
<proteinExistence type="inferred from homology"/>
<reference evidence="5 6" key="1">
    <citation type="journal article" date="2014" name="PLoS Genet.">
        <title>Phylogenetically driven sequencing of extremely halophilic archaea reveals strategies for static and dynamic osmo-response.</title>
        <authorList>
            <person name="Becker E.A."/>
            <person name="Seitzer P.M."/>
            <person name="Tritt A."/>
            <person name="Larsen D."/>
            <person name="Krusor M."/>
            <person name="Yao A.I."/>
            <person name="Wu D."/>
            <person name="Madern D."/>
            <person name="Eisen J.A."/>
            <person name="Darling A.E."/>
            <person name="Facciotti M.T."/>
        </authorList>
    </citation>
    <scope>NUCLEOTIDE SEQUENCE [LARGE SCALE GENOMIC DNA]</scope>
    <source>
        <strain evidence="5 6">DSM 5350</strain>
    </source>
</reference>
<dbReference type="GO" id="GO:0016757">
    <property type="term" value="F:glycosyltransferase activity"/>
    <property type="evidence" value="ECO:0007669"/>
    <property type="project" value="UniProtKB-KW"/>
</dbReference>
<dbReference type="InParanoid" id="M0MK20"/>
<dbReference type="PANTHER" id="PTHR43179">
    <property type="entry name" value="RHAMNOSYLTRANSFERASE WBBL"/>
    <property type="match status" value="1"/>
</dbReference>
<dbReference type="EMBL" id="AOMD01000021">
    <property type="protein sequence ID" value="EMA44805.1"/>
    <property type="molecule type" value="Genomic_DNA"/>
</dbReference>
<evidence type="ECO:0000313" key="6">
    <source>
        <dbReference type="Proteomes" id="UP000011669"/>
    </source>
</evidence>
<evidence type="ECO:0000259" key="4">
    <source>
        <dbReference type="Pfam" id="PF00535"/>
    </source>
</evidence>
<accession>M0MK20</accession>
<evidence type="ECO:0000256" key="2">
    <source>
        <dbReference type="ARBA" id="ARBA00022676"/>
    </source>
</evidence>
<feature type="domain" description="Glycosyltransferase 2-like" evidence="4">
    <location>
        <begin position="20"/>
        <end position="147"/>
    </location>
</feature>
<dbReference type="SUPFAM" id="SSF53448">
    <property type="entry name" value="Nucleotide-diphospho-sugar transferases"/>
    <property type="match status" value="1"/>
</dbReference>
<dbReference type="CDD" id="cd04186">
    <property type="entry name" value="GT_2_like_c"/>
    <property type="match status" value="1"/>
</dbReference>
<dbReference type="STRING" id="1227455.C449_09109"/>
<dbReference type="Pfam" id="PF00535">
    <property type="entry name" value="Glycos_transf_2"/>
    <property type="match status" value="1"/>
</dbReference>
<evidence type="ECO:0000256" key="1">
    <source>
        <dbReference type="ARBA" id="ARBA00006739"/>
    </source>
</evidence>
<dbReference type="AlphaFoldDB" id="M0MK20"/>
<dbReference type="PANTHER" id="PTHR43179:SF12">
    <property type="entry name" value="GALACTOFURANOSYLTRANSFERASE GLFT2"/>
    <property type="match status" value="1"/>
</dbReference>
<keyword evidence="3 5" id="KW-0808">Transferase</keyword>
<evidence type="ECO:0000313" key="5">
    <source>
        <dbReference type="EMBL" id="EMA44805.1"/>
    </source>
</evidence>
<protein>
    <submittedName>
        <fullName evidence="5">Glycosyltransferase</fullName>
    </submittedName>
</protein>
<keyword evidence="6" id="KW-1185">Reference proteome</keyword>
<organism evidence="5 6">
    <name type="scientific">Halococcus saccharolyticus DSM 5350</name>
    <dbReference type="NCBI Taxonomy" id="1227455"/>
    <lineage>
        <taxon>Archaea</taxon>
        <taxon>Methanobacteriati</taxon>
        <taxon>Methanobacteriota</taxon>
        <taxon>Stenosarchaea group</taxon>
        <taxon>Halobacteria</taxon>
        <taxon>Halobacteriales</taxon>
        <taxon>Halococcaceae</taxon>
        <taxon>Halococcus</taxon>
    </lineage>
</organism>
<comment type="caution">
    <text evidence="5">The sequence shown here is derived from an EMBL/GenBank/DDBJ whole genome shotgun (WGS) entry which is preliminary data.</text>
</comment>
<dbReference type="InterPro" id="IPR029044">
    <property type="entry name" value="Nucleotide-diphossugar_trans"/>
</dbReference>
<dbReference type="Gene3D" id="3.90.550.10">
    <property type="entry name" value="Spore Coat Polysaccharide Biosynthesis Protein SpsA, Chain A"/>
    <property type="match status" value="1"/>
</dbReference>
<comment type="similarity">
    <text evidence="1">Belongs to the glycosyltransferase 2 family.</text>
</comment>
<sequence>MTMDRSATTTHTEGDPPVVSIVVVNWNNYDDTSECLDTLTELSYPNYRVVVVDNGSTDGSGERLAAGFDGCEFVFTGHNRGFGGGCNAGIERALANGTDYVLLLNNDASVAADTIDELVAVADESAADIVGAMVRDQSDKPIISHPNWYPDMLFYSGYRANLPFVSDSRAAYADRRWWATDRIEGAGVLLSRALLRDRRDSVGQFLDESLFMYCEEVELALWCREYDRTSVVAERAPVVHDGGNSSNRAFQLYYLTRNRVLIAHRYLSGPARVLFDVLYVCSRLAIAGRHVKRGARREARAILRGLADGYRHIEGQVERPS</sequence>